<dbReference type="AlphaFoldDB" id="A0A0E2H875"/>
<evidence type="ECO:0008006" key="3">
    <source>
        <dbReference type="Google" id="ProtNLM"/>
    </source>
</evidence>
<organism evidence="1 2">
    <name type="scientific">[Clostridium] clostridioforme 90A8</name>
    <dbReference type="NCBI Taxonomy" id="999408"/>
    <lineage>
        <taxon>Bacteria</taxon>
        <taxon>Bacillati</taxon>
        <taxon>Bacillota</taxon>
        <taxon>Clostridia</taxon>
        <taxon>Lachnospirales</taxon>
        <taxon>Lachnospiraceae</taxon>
        <taxon>Enterocloster</taxon>
    </lineage>
</organism>
<protein>
    <recommendedName>
        <fullName evidence="3">Phage tail protein</fullName>
    </recommendedName>
</protein>
<evidence type="ECO:0000313" key="1">
    <source>
        <dbReference type="EMBL" id="ENZ12482.1"/>
    </source>
</evidence>
<dbReference type="EMBL" id="AGYR01000039">
    <property type="protein sequence ID" value="ENZ12482.1"/>
    <property type="molecule type" value="Genomic_DNA"/>
</dbReference>
<dbReference type="Gene3D" id="4.10.410.40">
    <property type="match status" value="1"/>
</dbReference>
<comment type="caution">
    <text evidence="1">The sequence shown here is derived from an EMBL/GenBank/DDBJ whole genome shotgun (WGS) entry which is preliminary data.</text>
</comment>
<proteinExistence type="predicted"/>
<accession>A0A0E2H875</accession>
<dbReference type="Proteomes" id="UP000013085">
    <property type="component" value="Unassembled WGS sequence"/>
</dbReference>
<sequence>MGKNFIDLSTAGIQVGYGIEGTAGQKPSKFTDLPNPKAIPDFNPETATYDVTSLNDTVWKRYIDGLKDPGGAIAITFGMSDGFREMWKGICTEYESAKTSGKRMWMEFFHPGLTEAFFFTCTPSSLGWSATDVDSAWDTTVSVTPTGEIGWAEPIKPTPKEQIGE</sequence>
<dbReference type="HOGENOM" id="CLU_137252_0_0_9"/>
<dbReference type="RefSeq" id="WP_002593709.1">
    <property type="nucleotide sequence ID" value="NZ_KB850979.1"/>
</dbReference>
<reference evidence="1 2" key="1">
    <citation type="submission" date="2013-01" db="EMBL/GenBank/DDBJ databases">
        <title>The Genome Sequence of Clostridium clostridioforme 90A8.</title>
        <authorList>
            <consortium name="The Broad Institute Genome Sequencing Platform"/>
            <person name="Earl A."/>
            <person name="Ward D."/>
            <person name="Feldgarden M."/>
            <person name="Gevers D."/>
            <person name="Courvalin P."/>
            <person name="Lambert T."/>
            <person name="Walker B."/>
            <person name="Young S.K."/>
            <person name="Zeng Q."/>
            <person name="Gargeya S."/>
            <person name="Fitzgerald M."/>
            <person name="Haas B."/>
            <person name="Abouelleil A."/>
            <person name="Alvarado L."/>
            <person name="Arachchi H.M."/>
            <person name="Berlin A.M."/>
            <person name="Chapman S.B."/>
            <person name="Dewar J."/>
            <person name="Goldberg J."/>
            <person name="Griggs A."/>
            <person name="Gujja S."/>
            <person name="Hansen M."/>
            <person name="Howarth C."/>
            <person name="Imamovic A."/>
            <person name="Larimer J."/>
            <person name="McCowan C."/>
            <person name="Murphy C."/>
            <person name="Neiman D."/>
            <person name="Pearson M."/>
            <person name="Priest M."/>
            <person name="Roberts A."/>
            <person name="Saif S."/>
            <person name="Shea T."/>
            <person name="Sisk P."/>
            <person name="Sykes S."/>
            <person name="Wortman J."/>
            <person name="Nusbaum C."/>
            <person name="Birren B."/>
        </authorList>
    </citation>
    <scope>NUCLEOTIDE SEQUENCE [LARGE SCALE GENOMIC DNA]</scope>
    <source>
        <strain evidence="1 2">90A8</strain>
    </source>
</reference>
<name>A0A0E2H875_9FIRM</name>
<evidence type="ECO:0000313" key="2">
    <source>
        <dbReference type="Proteomes" id="UP000013085"/>
    </source>
</evidence>
<gene>
    <name evidence="1" type="ORF">HMPREF1090_03613</name>
</gene>